<reference evidence="1 2" key="1">
    <citation type="journal article" date="2018" name="Front. Plant Sci.">
        <title>Red Clover (Trifolium pratense) and Zigzag Clover (T. medium) - A Picture of Genomic Similarities and Differences.</title>
        <authorList>
            <person name="Dluhosova J."/>
            <person name="Istvanek J."/>
            <person name="Nedelnik J."/>
            <person name="Repkova J."/>
        </authorList>
    </citation>
    <scope>NUCLEOTIDE SEQUENCE [LARGE SCALE GENOMIC DNA]</scope>
    <source>
        <strain evidence="2">cv. 10/8</strain>
        <tissue evidence="1">Leaf</tissue>
    </source>
</reference>
<protein>
    <submittedName>
        <fullName evidence="1">Uncharacterized protein</fullName>
    </submittedName>
</protein>
<keyword evidence="2" id="KW-1185">Reference proteome</keyword>
<evidence type="ECO:0000313" key="1">
    <source>
        <dbReference type="EMBL" id="MCI24917.1"/>
    </source>
</evidence>
<comment type="caution">
    <text evidence="1">The sequence shown here is derived from an EMBL/GenBank/DDBJ whole genome shotgun (WGS) entry which is preliminary data.</text>
</comment>
<evidence type="ECO:0000313" key="2">
    <source>
        <dbReference type="Proteomes" id="UP000265520"/>
    </source>
</evidence>
<proteinExistence type="predicted"/>
<accession>A0A392QLV1</accession>
<dbReference type="AlphaFoldDB" id="A0A392QLV1"/>
<dbReference type="EMBL" id="LXQA010144289">
    <property type="protein sequence ID" value="MCI24917.1"/>
    <property type="molecule type" value="Genomic_DNA"/>
</dbReference>
<name>A0A392QLV1_9FABA</name>
<sequence>GFSFVSMKNIVLKLADMMIQISDGKANNEHVSTGERFFGCIGCFYIDLF</sequence>
<dbReference type="Proteomes" id="UP000265520">
    <property type="component" value="Unassembled WGS sequence"/>
</dbReference>
<feature type="non-terminal residue" evidence="1">
    <location>
        <position position="1"/>
    </location>
</feature>
<organism evidence="1 2">
    <name type="scientific">Trifolium medium</name>
    <dbReference type="NCBI Taxonomy" id="97028"/>
    <lineage>
        <taxon>Eukaryota</taxon>
        <taxon>Viridiplantae</taxon>
        <taxon>Streptophyta</taxon>
        <taxon>Embryophyta</taxon>
        <taxon>Tracheophyta</taxon>
        <taxon>Spermatophyta</taxon>
        <taxon>Magnoliopsida</taxon>
        <taxon>eudicotyledons</taxon>
        <taxon>Gunneridae</taxon>
        <taxon>Pentapetalae</taxon>
        <taxon>rosids</taxon>
        <taxon>fabids</taxon>
        <taxon>Fabales</taxon>
        <taxon>Fabaceae</taxon>
        <taxon>Papilionoideae</taxon>
        <taxon>50 kb inversion clade</taxon>
        <taxon>NPAAA clade</taxon>
        <taxon>Hologalegina</taxon>
        <taxon>IRL clade</taxon>
        <taxon>Trifolieae</taxon>
        <taxon>Trifolium</taxon>
    </lineage>
</organism>